<dbReference type="SMART" id="SM00220">
    <property type="entry name" value="S_TKc"/>
    <property type="match status" value="1"/>
</dbReference>
<keyword evidence="2 10" id="KW-0723">Serine/threonine-protein kinase</keyword>
<dbReference type="InterPro" id="IPR017441">
    <property type="entry name" value="Protein_kinase_ATP_BS"/>
</dbReference>
<dbReference type="Pfam" id="PF00069">
    <property type="entry name" value="Pkinase"/>
    <property type="match status" value="1"/>
</dbReference>
<evidence type="ECO:0000256" key="2">
    <source>
        <dbReference type="ARBA" id="ARBA00022527"/>
    </source>
</evidence>
<dbReference type="InterPro" id="IPR011009">
    <property type="entry name" value="Kinase-like_dom_sf"/>
</dbReference>
<evidence type="ECO:0000256" key="6">
    <source>
        <dbReference type="ARBA" id="ARBA00022840"/>
    </source>
</evidence>
<dbReference type="AlphaFoldDB" id="A0A6G4XSI2"/>
<dbReference type="InterPro" id="IPR000719">
    <property type="entry name" value="Prot_kinase_dom"/>
</dbReference>
<keyword evidence="4 7" id="KW-0547">Nucleotide-binding</keyword>
<dbReference type="EC" id="2.7.11.1" evidence="1"/>
<evidence type="ECO:0000256" key="1">
    <source>
        <dbReference type="ARBA" id="ARBA00012513"/>
    </source>
</evidence>
<dbReference type="Proteomes" id="UP000481109">
    <property type="component" value="Unassembled WGS sequence"/>
</dbReference>
<reference evidence="10 11" key="1">
    <citation type="submission" date="2020-02" db="EMBL/GenBank/DDBJ databases">
        <title>Whole-genome analyses of novel actinobacteria.</title>
        <authorList>
            <person name="Sahin N."/>
            <person name="Tokatli A."/>
        </authorList>
    </citation>
    <scope>NUCLEOTIDE SEQUENCE [LARGE SCALE GENOMIC DNA]</scope>
    <source>
        <strain evidence="10 11">YC504</strain>
    </source>
</reference>
<dbReference type="PROSITE" id="PS50011">
    <property type="entry name" value="PROTEIN_KINASE_DOM"/>
    <property type="match status" value="1"/>
</dbReference>
<name>A0A6G4XSI2_9ACTN</name>
<protein>
    <recommendedName>
        <fullName evidence="1">non-specific serine/threonine protein kinase</fullName>
        <ecNumber evidence="1">2.7.11.1</ecNumber>
    </recommendedName>
</protein>
<proteinExistence type="predicted"/>
<keyword evidence="5 10" id="KW-0418">Kinase</keyword>
<feature type="compositionally biased region" description="Low complexity" evidence="8">
    <location>
        <begin position="294"/>
        <end position="319"/>
    </location>
</feature>
<evidence type="ECO:0000256" key="7">
    <source>
        <dbReference type="PROSITE-ProRule" id="PRU10141"/>
    </source>
</evidence>
<keyword evidence="3" id="KW-0808">Transferase</keyword>
<dbReference type="CDD" id="cd14014">
    <property type="entry name" value="STKc_PknB_like"/>
    <property type="match status" value="1"/>
</dbReference>
<dbReference type="PANTHER" id="PTHR43289:SF6">
    <property type="entry name" value="SERINE_THREONINE-PROTEIN KINASE NEKL-3"/>
    <property type="match status" value="1"/>
</dbReference>
<dbReference type="Gene3D" id="1.10.510.10">
    <property type="entry name" value="Transferase(Phosphotransferase) domain 1"/>
    <property type="match status" value="1"/>
</dbReference>
<dbReference type="RefSeq" id="WP_165335942.1">
    <property type="nucleotide sequence ID" value="NZ_JAAKZW010000224.1"/>
</dbReference>
<feature type="domain" description="Protein kinase" evidence="9">
    <location>
        <begin position="14"/>
        <end position="276"/>
    </location>
</feature>
<evidence type="ECO:0000256" key="5">
    <source>
        <dbReference type="ARBA" id="ARBA00022777"/>
    </source>
</evidence>
<dbReference type="GO" id="GO:0004674">
    <property type="term" value="F:protein serine/threonine kinase activity"/>
    <property type="evidence" value="ECO:0007669"/>
    <property type="project" value="UniProtKB-KW"/>
</dbReference>
<evidence type="ECO:0000256" key="4">
    <source>
        <dbReference type="ARBA" id="ARBA00022741"/>
    </source>
</evidence>
<feature type="binding site" evidence="7">
    <location>
        <position position="43"/>
    </location>
    <ligand>
        <name>ATP</name>
        <dbReference type="ChEBI" id="CHEBI:30616"/>
    </ligand>
</feature>
<evidence type="ECO:0000313" key="11">
    <source>
        <dbReference type="Proteomes" id="UP000481109"/>
    </source>
</evidence>
<dbReference type="PROSITE" id="PS00107">
    <property type="entry name" value="PROTEIN_KINASE_ATP"/>
    <property type="match status" value="1"/>
</dbReference>
<sequence>MAQGVEGLLIGGRFRLSHVLGTGGFGRVWAAKDIEFQTDVAIKELVLEQGLVGREREDRLSRARREARNAAKLRDHPHIVSVHDVVILDEAPWIVMQLVTGGTLQERLVKKKRLSVGRTGQIADALLRALQAAHQRGIVHRDVKPANVMETADRTILLTDFGIAISQGDSTLTATGMVIGSLPYLSPERAQGLKAQAPSDLFALGTTLYETVEGICPFKRESPAGSLHAVAYEDVPPMKRADRLQPLIEALLEKNPADRPTATEALELLKSSAQKVKRNSKSQFRPLPEPTAAPPAASKAAVRSTSAPKPKPKPTSGGRPRSDNKSQDSPTGAAFVPVDKKPSKESDWEKGAMAFLVILFPVFLLLYTGNNSFANWVSGGLDGDVASAEIGDCVHETSEGEWVEVACWSAATKYKVTVVAEGNCLTQPPDRTVATGTTSKNGFSLFLCVEPDD</sequence>
<comment type="caution">
    <text evidence="10">The sequence shown here is derived from an EMBL/GenBank/DDBJ whole genome shotgun (WGS) entry which is preliminary data.</text>
</comment>
<keyword evidence="6 7" id="KW-0067">ATP-binding</keyword>
<keyword evidence="11" id="KW-1185">Reference proteome</keyword>
<evidence type="ECO:0000313" key="10">
    <source>
        <dbReference type="EMBL" id="NGO80525.1"/>
    </source>
</evidence>
<dbReference type="GO" id="GO:0005524">
    <property type="term" value="F:ATP binding"/>
    <property type="evidence" value="ECO:0007669"/>
    <property type="project" value="UniProtKB-UniRule"/>
</dbReference>
<gene>
    <name evidence="10" type="ORF">G6045_33440</name>
</gene>
<evidence type="ECO:0000259" key="9">
    <source>
        <dbReference type="PROSITE" id="PS50011"/>
    </source>
</evidence>
<organism evidence="10 11">
    <name type="scientific">Streptomyces mesophilus</name>
    <dbReference type="NCBI Taxonomy" id="1775132"/>
    <lineage>
        <taxon>Bacteria</taxon>
        <taxon>Bacillati</taxon>
        <taxon>Actinomycetota</taxon>
        <taxon>Actinomycetes</taxon>
        <taxon>Kitasatosporales</taxon>
        <taxon>Streptomycetaceae</taxon>
        <taxon>Streptomyces</taxon>
    </lineage>
</organism>
<dbReference type="PANTHER" id="PTHR43289">
    <property type="entry name" value="MITOGEN-ACTIVATED PROTEIN KINASE KINASE KINASE 20-RELATED"/>
    <property type="match status" value="1"/>
</dbReference>
<dbReference type="SUPFAM" id="SSF56112">
    <property type="entry name" value="Protein kinase-like (PK-like)"/>
    <property type="match status" value="1"/>
</dbReference>
<accession>A0A6G4XSI2</accession>
<evidence type="ECO:0000256" key="8">
    <source>
        <dbReference type="SAM" id="MobiDB-lite"/>
    </source>
</evidence>
<dbReference type="Gene3D" id="3.30.200.20">
    <property type="entry name" value="Phosphorylase Kinase, domain 1"/>
    <property type="match status" value="1"/>
</dbReference>
<evidence type="ECO:0000256" key="3">
    <source>
        <dbReference type="ARBA" id="ARBA00022679"/>
    </source>
</evidence>
<feature type="region of interest" description="Disordered" evidence="8">
    <location>
        <begin position="273"/>
        <end position="343"/>
    </location>
</feature>
<dbReference type="EMBL" id="JAAKZW010000224">
    <property type="protein sequence ID" value="NGO80525.1"/>
    <property type="molecule type" value="Genomic_DNA"/>
</dbReference>